<feature type="binding site" evidence="2">
    <location>
        <position position="86"/>
    </location>
    <ligand>
        <name>Mg(2+)</name>
        <dbReference type="ChEBI" id="CHEBI:18420"/>
        <label>1</label>
    </ligand>
</feature>
<dbReference type="Proteomes" id="UP000024332">
    <property type="component" value="Unassembled WGS sequence"/>
</dbReference>
<dbReference type="GO" id="GO:0005886">
    <property type="term" value="C:plasma membrane"/>
    <property type="evidence" value="ECO:0007669"/>
    <property type="project" value="UniProtKB-SubCell"/>
</dbReference>
<feature type="active site" description="Proton acceptor" evidence="2">
    <location>
        <position position="90"/>
    </location>
</feature>
<dbReference type="HAMAP" id="MF_02242">
    <property type="entry name" value="AIP_synthase"/>
    <property type="match status" value="1"/>
</dbReference>
<comment type="function">
    <text evidence="2">Catalyzes the formation of archaetidylinositol phosphate (AIP) from CDP-archaeol (CDP-ArOH or CDP-2,3-bis-(O-phytanyl)-sn-glycerol) and 1L-myo-inositol 1-phosphate (IP or 1D-myo-inositol 3-phosphate). AIP is a precursor of archaetidyl-myo-inositol (AI), an ether-type inositol phospholipid ubiquitously distributed in archaea membranes and essential for glycolipid biosynthesis in archaea.</text>
</comment>
<dbReference type="InterPro" id="IPR054868">
    <property type="entry name" value="archin_ph_syn"/>
</dbReference>
<dbReference type="InterPro" id="IPR000462">
    <property type="entry name" value="CDP-OH_P_trans"/>
</dbReference>
<keyword evidence="1 2" id="KW-0808">Transferase</keyword>
<dbReference type="NCBIfam" id="NF040950">
    <property type="entry name" value="archin_ph_syn"/>
    <property type="match status" value="1"/>
</dbReference>
<proteinExistence type="inferred from homology"/>
<dbReference type="PROSITE" id="PS00379">
    <property type="entry name" value="CDP_ALCOHOL_P_TRANSF"/>
    <property type="match status" value="1"/>
</dbReference>
<dbReference type="InterPro" id="IPR048254">
    <property type="entry name" value="CDP_ALCOHOL_P_TRANSF_CS"/>
</dbReference>
<comment type="subcellular location">
    <subcellularLocation>
        <location evidence="2">Cell membrane</location>
        <topology evidence="2">Multi-pass membrane protein</topology>
    </subcellularLocation>
</comment>
<keyword evidence="2" id="KW-1003">Cell membrane</keyword>
<protein>
    <recommendedName>
        <fullName evidence="2">Archaetidylinositol phosphate synthase</fullName>
        <shortName evidence="2">AIP synthase</shortName>
        <ecNumber evidence="2">2.7.8.39</ecNumber>
    </recommendedName>
</protein>
<dbReference type="Gene3D" id="1.20.120.1760">
    <property type="match status" value="1"/>
</dbReference>
<dbReference type="EC" id="2.7.8.39" evidence="2"/>
<comment type="pathway">
    <text evidence="2">Lipid metabolism; phospholipid metabolism.</text>
</comment>
<dbReference type="EMBL" id="JFZT01000039">
    <property type="protein sequence ID" value="EZQ06992.1"/>
    <property type="molecule type" value="Genomic_DNA"/>
</dbReference>
<feature type="binding site" evidence="2">
    <location>
        <position position="65"/>
    </location>
    <ligand>
        <name>Mg(2+)</name>
        <dbReference type="ChEBI" id="CHEBI:18420"/>
        <label>2</label>
    </ligand>
</feature>
<dbReference type="InterPro" id="IPR044270">
    <property type="entry name" value="AIP_synthase"/>
</dbReference>
<keyword evidence="2" id="KW-1208">Phospholipid metabolism</keyword>
<feature type="binding site" evidence="2">
    <location>
        <position position="65"/>
    </location>
    <ligand>
        <name>Mg(2+)</name>
        <dbReference type="ChEBI" id="CHEBI:18420"/>
        <label>1</label>
    </ligand>
</feature>
<dbReference type="GO" id="GO:0016780">
    <property type="term" value="F:phosphotransferase activity, for other substituted phosphate groups"/>
    <property type="evidence" value="ECO:0007669"/>
    <property type="project" value="UniProtKB-UniRule"/>
</dbReference>
<gene>
    <name evidence="4" type="ORF">CM19_06440</name>
</gene>
<dbReference type="OrthoDB" id="9904at2157"/>
<keyword evidence="2" id="KW-0464">Manganese</keyword>
<organism evidence="4 5">
    <name type="scientific">Candidatus Acidianus copahuensis</name>
    <dbReference type="NCBI Taxonomy" id="1160895"/>
    <lineage>
        <taxon>Archaea</taxon>
        <taxon>Thermoproteota</taxon>
        <taxon>Thermoprotei</taxon>
        <taxon>Sulfolobales</taxon>
        <taxon>Sulfolobaceae</taxon>
        <taxon>Acidianus</taxon>
    </lineage>
</organism>
<accession>A0A031LPI3</accession>
<dbReference type="GO" id="GO:0008654">
    <property type="term" value="P:phospholipid biosynthetic process"/>
    <property type="evidence" value="ECO:0007669"/>
    <property type="project" value="UniProtKB-UniRule"/>
</dbReference>
<dbReference type="InterPro" id="IPR043130">
    <property type="entry name" value="CDP-OH_PTrfase_TM_dom"/>
</dbReference>
<evidence type="ECO:0000256" key="1">
    <source>
        <dbReference type="ARBA" id="ARBA00022679"/>
    </source>
</evidence>
<feature type="transmembrane region" description="Helical" evidence="2">
    <location>
        <begin position="146"/>
        <end position="163"/>
    </location>
</feature>
<keyword evidence="2" id="KW-0812">Transmembrane</keyword>
<keyword evidence="2" id="KW-0460">Magnesium</keyword>
<keyword evidence="2" id="KW-0444">Lipid biosynthesis</keyword>
<dbReference type="STRING" id="1160895.CM19_06440"/>
<comment type="caution">
    <text evidence="4">The sequence shown here is derived from an EMBL/GenBank/DDBJ whole genome shotgun (WGS) entry which is preliminary data.</text>
</comment>
<sequence>MITRLRKESKRILTPLALGLAKFGLTGNALTTVGLLLSIAYFVLFYFTRDILIALILMILSSLSDALDGEVARITHKAGSRGAFLDSSFDRLEDALFISPLSLYFSPILVALLVGISLTIPYLRAKAESLGIRAEGRGIIERGERLIFVVILLLMLIIIPYLAQYMFYIFIILSIVTVIQRFQLVLSALPK</sequence>
<keyword evidence="5" id="KW-1185">Reference proteome</keyword>
<feature type="binding site" evidence="2">
    <location>
        <position position="86"/>
    </location>
    <ligand>
        <name>Mg(2+)</name>
        <dbReference type="ChEBI" id="CHEBI:18420"/>
        <label>2</label>
    </ligand>
</feature>
<evidence type="ECO:0000256" key="3">
    <source>
        <dbReference type="RuleBase" id="RU003750"/>
    </source>
</evidence>
<feature type="transmembrane region" description="Helical" evidence="2">
    <location>
        <begin position="169"/>
        <end position="189"/>
    </location>
</feature>
<comment type="caution">
    <text evidence="2">Lacks conserved residue(s) required for the propagation of feature annotation.</text>
</comment>
<comment type="catalytic activity">
    <reaction evidence="2">
        <text>CDP-2,3-bis-O-(phytanyl)-sn-glycerol + 1D-myo-inositol 3-phosphate = saturated 1-archaetidyl-1D-myo-inositol 3-phosphate + CMP + H(+)</text>
        <dbReference type="Rhea" id="RHEA:36823"/>
        <dbReference type="ChEBI" id="CHEBI:15378"/>
        <dbReference type="ChEBI" id="CHEBI:58401"/>
        <dbReference type="ChEBI" id="CHEBI:60377"/>
        <dbReference type="ChEBI" id="CHEBI:74004"/>
        <dbReference type="ChEBI" id="CHEBI:74006"/>
        <dbReference type="EC" id="2.7.8.39"/>
    </reaction>
</comment>
<dbReference type="Pfam" id="PF01066">
    <property type="entry name" value="CDP-OH_P_transf"/>
    <property type="match status" value="1"/>
</dbReference>
<dbReference type="GO" id="GO:0000287">
    <property type="term" value="F:magnesium ion binding"/>
    <property type="evidence" value="ECO:0007669"/>
    <property type="project" value="UniProtKB-UniRule"/>
</dbReference>
<keyword evidence="2" id="KW-1133">Transmembrane helix</keyword>
<evidence type="ECO:0000313" key="5">
    <source>
        <dbReference type="Proteomes" id="UP000024332"/>
    </source>
</evidence>
<comment type="similarity">
    <text evidence="2 3">Belongs to the CDP-alcohol phosphatidyltransferase class-I family.</text>
</comment>
<name>A0A031LPI3_9CREN</name>
<feature type="binding site" evidence="2">
    <location>
        <position position="90"/>
    </location>
    <ligand>
        <name>Mg(2+)</name>
        <dbReference type="ChEBI" id="CHEBI:18420"/>
        <label>2</label>
    </ligand>
</feature>
<feature type="transmembrane region" description="Helical" evidence="2">
    <location>
        <begin position="104"/>
        <end position="125"/>
    </location>
</feature>
<dbReference type="UniPathway" id="UPA00085"/>
<dbReference type="AlphaFoldDB" id="A0A031LPI3"/>
<evidence type="ECO:0000313" key="4">
    <source>
        <dbReference type="EMBL" id="EZQ06992.1"/>
    </source>
</evidence>
<keyword evidence="2" id="KW-0472">Membrane</keyword>
<reference evidence="4 5" key="1">
    <citation type="submission" date="2014-03" db="EMBL/GenBank/DDBJ databases">
        <title>Draft genome sequence of the novel thermoacidophilic archaea Acidianus copahuensis ALE1 strain, isolated from Copahue volcanic area in Neuquen Argentina.</title>
        <authorList>
            <person name="Urbieta M.S."/>
            <person name="Rascovan N."/>
            <person name="Castro C."/>
            <person name="Revale S."/>
            <person name="Giaveno M.A."/>
            <person name="Vazquez M.P."/>
            <person name="Donati E.R."/>
        </authorList>
    </citation>
    <scope>NUCLEOTIDE SEQUENCE [LARGE SCALE GENOMIC DNA]</scope>
    <source>
        <strain evidence="4 5">ALE1</strain>
    </source>
</reference>
<keyword evidence="2" id="KW-0443">Lipid metabolism</keyword>
<feature type="binding site" evidence="2">
    <location>
        <position position="68"/>
    </location>
    <ligand>
        <name>Mg(2+)</name>
        <dbReference type="ChEBI" id="CHEBI:18420"/>
        <label>1</label>
    </ligand>
</feature>
<comment type="cofactor">
    <cofactor evidence="2">
        <name>Mn(2+)</name>
        <dbReference type="ChEBI" id="CHEBI:29035"/>
    </cofactor>
    <cofactor evidence="2">
        <name>Mg(2+)</name>
        <dbReference type="ChEBI" id="CHEBI:18420"/>
    </cofactor>
    <text evidence="2">Binds 2 Mg(2+) or Mn(2+) ions per subunit.</text>
</comment>
<keyword evidence="2" id="KW-0479">Metal-binding</keyword>
<dbReference type="RefSeq" id="WP_048099513.1">
    <property type="nucleotide sequence ID" value="NZ_JFZT01000039.1"/>
</dbReference>
<evidence type="ECO:0000256" key="2">
    <source>
        <dbReference type="HAMAP-Rule" id="MF_02242"/>
    </source>
</evidence>